<dbReference type="SUPFAM" id="SSF52172">
    <property type="entry name" value="CheY-like"/>
    <property type="match status" value="1"/>
</dbReference>
<dbReference type="InterPro" id="IPR000792">
    <property type="entry name" value="Tscrpt_reg_LuxR_C"/>
</dbReference>
<evidence type="ECO:0000259" key="7">
    <source>
        <dbReference type="PROSITE" id="PS50110"/>
    </source>
</evidence>
<accession>A9DX27</accession>
<dbReference type="GO" id="GO:0000160">
    <property type="term" value="P:phosphorelay signal transduction system"/>
    <property type="evidence" value="ECO:0007669"/>
    <property type="project" value="InterPro"/>
</dbReference>
<organism evidence="8 9">
    <name type="scientific">Kordia algicida OT-1</name>
    <dbReference type="NCBI Taxonomy" id="391587"/>
    <lineage>
        <taxon>Bacteria</taxon>
        <taxon>Pseudomonadati</taxon>
        <taxon>Bacteroidota</taxon>
        <taxon>Flavobacteriia</taxon>
        <taxon>Flavobacteriales</taxon>
        <taxon>Flavobacteriaceae</taxon>
        <taxon>Kordia</taxon>
    </lineage>
</organism>
<keyword evidence="1 5" id="KW-0597">Phosphoprotein</keyword>
<dbReference type="InterPro" id="IPR011006">
    <property type="entry name" value="CheY-like_superfamily"/>
</dbReference>
<evidence type="ECO:0000256" key="2">
    <source>
        <dbReference type="ARBA" id="ARBA00023015"/>
    </source>
</evidence>
<evidence type="ECO:0000313" key="8">
    <source>
        <dbReference type="EMBL" id="EDP95953.1"/>
    </source>
</evidence>
<dbReference type="PROSITE" id="PS50110">
    <property type="entry name" value="RESPONSE_REGULATORY"/>
    <property type="match status" value="1"/>
</dbReference>
<reference evidence="8 9" key="1">
    <citation type="journal article" date="2011" name="J. Bacteriol.">
        <title>Genome sequence of the algicidal bacterium Kordia algicida OT-1.</title>
        <authorList>
            <person name="Lee H.S."/>
            <person name="Kang S.G."/>
            <person name="Kwon K.K."/>
            <person name="Lee J.H."/>
            <person name="Kim S.J."/>
        </authorList>
    </citation>
    <scope>NUCLEOTIDE SEQUENCE [LARGE SCALE GENOMIC DNA]</scope>
    <source>
        <strain evidence="8 9">OT-1</strain>
    </source>
</reference>
<dbReference type="PANTHER" id="PTHR43214">
    <property type="entry name" value="TWO-COMPONENT RESPONSE REGULATOR"/>
    <property type="match status" value="1"/>
</dbReference>
<dbReference type="PRINTS" id="PR00038">
    <property type="entry name" value="HTHLUXR"/>
</dbReference>
<evidence type="ECO:0000256" key="3">
    <source>
        <dbReference type="ARBA" id="ARBA00023125"/>
    </source>
</evidence>
<dbReference type="OrthoDB" id="9797341at2"/>
<dbReference type="GO" id="GO:0006355">
    <property type="term" value="P:regulation of DNA-templated transcription"/>
    <property type="evidence" value="ECO:0007669"/>
    <property type="project" value="InterPro"/>
</dbReference>
<dbReference type="Gene3D" id="3.40.50.2300">
    <property type="match status" value="1"/>
</dbReference>
<gene>
    <name evidence="8" type="ORF">KAOT1_07288</name>
</gene>
<dbReference type="Proteomes" id="UP000002945">
    <property type="component" value="Unassembled WGS sequence"/>
</dbReference>
<dbReference type="InterPro" id="IPR016032">
    <property type="entry name" value="Sig_transdc_resp-reg_C-effctor"/>
</dbReference>
<evidence type="ECO:0000259" key="6">
    <source>
        <dbReference type="PROSITE" id="PS50043"/>
    </source>
</evidence>
<dbReference type="InterPro" id="IPR058245">
    <property type="entry name" value="NreC/VraR/RcsB-like_REC"/>
</dbReference>
<protein>
    <submittedName>
        <fullName evidence="8">Response regulator</fullName>
    </submittedName>
</protein>
<dbReference type="PANTHER" id="PTHR43214:SF41">
    <property type="entry name" value="NITRATE_NITRITE RESPONSE REGULATOR PROTEIN NARP"/>
    <property type="match status" value="1"/>
</dbReference>
<dbReference type="InterPro" id="IPR039420">
    <property type="entry name" value="WalR-like"/>
</dbReference>
<keyword evidence="9" id="KW-1185">Reference proteome</keyword>
<dbReference type="CDD" id="cd06170">
    <property type="entry name" value="LuxR_C_like"/>
    <property type="match status" value="1"/>
</dbReference>
<dbReference type="SMART" id="SM00448">
    <property type="entry name" value="REC"/>
    <property type="match status" value="1"/>
</dbReference>
<evidence type="ECO:0000256" key="1">
    <source>
        <dbReference type="ARBA" id="ARBA00022553"/>
    </source>
</evidence>
<proteinExistence type="predicted"/>
<dbReference type="eggNOG" id="COG2197">
    <property type="taxonomic scope" value="Bacteria"/>
</dbReference>
<feature type="domain" description="Response regulatory" evidence="7">
    <location>
        <begin position="5"/>
        <end position="120"/>
    </location>
</feature>
<keyword evidence="3" id="KW-0238">DNA-binding</keyword>
<feature type="domain" description="HTH luxR-type" evidence="6">
    <location>
        <begin position="144"/>
        <end position="209"/>
    </location>
</feature>
<dbReference type="PROSITE" id="PS50043">
    <property type="entry name" value="HTH_LUXR_2"/>
    <property type="match status" value="1"/>
</dbReference>
<dbReference type="RefSeq" id="WP_007094024.1">
    <property type="nucleotide sequence ID" value="NZ_CP142125.1"/>
</dbReference>
<dbReference type="EMBL" id="ABIB01000005">
    <property type="protein sequence ID" value="EDP95953.1"/>
    <property type="molecule type" value="Genomic_DNA"/>
</dbReference>
<dbReference type="STRING" id="391587.KAOT1_07288"/>
<evidence type="ECO:0000256" key="4">
    <source>
        <dbReference type="ARBA" id="ARBA00023163"/>
    </source>
</evidence>
<dbReference type="Pfam" id="PF00196">
    <property type="entry name" value="GerE"/>
    <property type="match status" value="1"/>
</dbReference>
<dbReference type="HOGENOM" id="CLU_000445_90_1_10"/>
<dbReference type="SMART" id="SM00421">
    <property type="entry name" value="HTH_LUXR"/>
    <property type="match status" value="1"/>
</dbReference>
<keyword evidence="4" id="KW-0804">Transcription</keyword>
<keyword evidence="2" id="KW-0805">Transcription regulation</keyword>
<dbReference type="CDD" id="cd17535">
    <property type="entry name" value="REC_NarL-like"/>
    <property type="match status" value="1"/>
</dbReference>
<name>A9DX27_9FLAO</name>
<dbReference type="AlphaFoldDB" id="A9DX27"/>
<sequence length="213" mass="24359">MKKIQLLICDDHNLVSEGIAVMLESENNYNIHIVTSGKQAIQHLHNHEVHVFILDISMPEMDGLVVLDTLKEEKLSQNVLMLTMHDQAKYIKKAIEKGAKGYVLKSTSKTMLVEAIQKVYNGENFYDPRLTEILLNTSEESKNKQATHVKLTPREIDILKLIAQNKKTKEIAELLFISVNTVQSHKKNLYSKLNIHSVSELVTYAIQHKFIEL</sequence>
<feature type="modified residue" description="4-aspartylphosphate" evidence="5">
    <location>
        <position position="55"/>
    </location>
</feature>
<evidence type="ECO:0000256" key="5">
    <source>
        <dbReference type="PROSITE-ProRule" id="PRU00169"/>
    </source>
</evidence>
<evidence type="ECO:0000313" key="9">
    <source>
        <dbReference type="Proteomes" id="UP000002945"/>
    </source>
</evidence>
<dbReference type="InterPro" id="IPR001789">
    <property type="entry name" value="Sig_transdc_resp-reg_receiver"/>
</dbReference>
<dbReference type="GO" id="GO:0003677">
    <property type="term" value="F:DNA binding"/>
    <property type="evidence" value="ECO:0007669"/>
    <property type="project" value="UniProtKB-KW"/>
</dbReference>
<dbReference type="SUPFAM" id="SSF46894">
    <property type="entry name" value="C-terminal effector domain of the bipartite response regulators"/>
    <property type="match status" value="1"/>
</dbReference>
<dbReference type="Pfam" id="PF00072">
    <property type="entry name" value="Response_reg"/>
    <property type="match status" value="1"/>
</dbReference>
<comment type="caution">
    <text evidence="8">The sequence shown here is derived from an EMBL/GenBank/DDBJ whole genome shotgun (WGS) entry which is preliminary data.</text>
</comment>